<gene>
    <name evidence="3" type="ORF">BDN70DRAFT_901218</name>
</gene>
<feature type="compositionally biased region" description="Acidic residues" evidence="2">
    <location>
        <begin position="24"/>
        <end position="45"/>
    </location>
</feature>
<name>A0A9P5YKP7_9AGAR</name>
<dbReference type="GO" id="GO:0015074">
    <property type="term" value="P:DNA integration"/>
    <property type="evidence" value="ECO:0007669"/>
    <property type="project" value="InterPro"/>
</dbReference>
<keyword evidence="1" id="KW-0233">DNA recombination</keyword>
<proteinExistence type="predicted"/>
<dbReference type="GO" id="GO:0006310">
    <property type="term" value="P:DNA recombination"/>
    <property type="evidence" value="ECO:0007669"/>
    <property type="project" value="UniProtKB-KW"/>
</dbReference>
<accession>A0A9P5YKP7</accession>
<dbReference type="SUPFAM" id="SSF56349">
    <property type="entry name" value="DNA breaking-rejoining enzymes"/>
    <property type="match status" value="1"/>
</dbReference>
<dbReference type="InterPro" id="IPR011010">
    <property type="entry name" value="DNA_brk_join_enz"/>
</dbReference>
<evidence type="ECO:0000256" key="2">
    <source>
        <dbReference type="SAM" id="MobiDB-lite"/>
    </source>
</evidence>
<dbReference type="EMBL" id="MU155654">
    <property type="protein sequence ID" value="KAF9471603.1"/>
    <property type="molecule type" value="Genomic_DNA"/>
</dbReference>
<dbReference type="Gene3D" id="1.10.443.10">
    <property type="entry name" value="Intergrase catalytic core"/>
    <property type="match status" value="1"/>
</dbReference>
<organism evidence="3 4">
    <name type="scientific">Pholiota conissans</name>
    <dbReference type="NCBI Taxonomy" id="109636"/>
    <lineage>
        <taxon>Eukaryota</taxon>
        <taxon>Fungi</taxon>
        <taxon>Dikarya</taxon>
        <taxon>Basidiomycota</taxon>
        <taxon>Agaricomycotina</taxon>
        <taxon>Agaricomycetes</taxon>
        <taxon>Agaricomycetidae</taxon>
        <taxon>Agaricales</taxon>
        <taxon>Agaricineae</taxon>
        <taxon>Strophariaceae</taxon>
        <taxon>Pholiota</taxon>
    </lineage>
</organism>
<evidence type="ECO:0000313" key="3">
    <source>
        <dbReference type="EMBL" id="KAF9471603.1"/>
    </source>
</evidence>
<evidence type="ECO:0000313" key="4">
    <source>
        <dbReference type="Proteomes" id="UP000807469"/>
    </source>
</evidence>
<comment type="caution">
    <text evidence="3">The sequence shown here is derived from an EMBL/GenBank/DDBJ whole genome shotgun (WGS) entry which is preliminary data.</text>
</comment>
<sequence>MITNVQYPGLHDVFDASDPPLPEEIQDDIEGEQETVPDLTPEDLPDSLSAQPLPINNESPQWEKTAAAVSKGIKDETDAVYRQVVNNYVQYLLDIHVIERREDFLSKLPREDAPSMIIVCIMKECDPIQLDGSVKPPSAKLQRYAHAQKIRAAMTHVFARIFNLGRVIWHRDENSGCMRGNPSCSDMVASYMLGLRRRKARLGEVMTSARAITSLTFLKIYEFNHCKENWTLQDYVPGVRSKKAEDVHKWGGPMARRQLEAIFTIGFLCLLRSDEVLKIRMEHITFHENDSLTLMLPFRKTNQDGGAPYLAFFKESTANL</sequence>
<dbReference type="InterPro" id="IPR013762">
    <property type="entry name" value="Integrase-like_cat_sf"/>
</dbReference>
<dbReference type="AlphaFoldDB" id="A0A9P5YKP7"/>
<feature type="region of interest" description="Disordered" evidence="2">
    <location>
        <begin position="1"/>
        <end position="58"/>
    </location>
</feature>
<dbReference type="OrthoDB" id="3163890at2759"/>
<dbReference type="Proteomes" id="UP000807469">
    <property type="component" value="Unassembled WGS sequence"/>
</dbReference>
<dbReference type="GO" id="GO:0003677">
    <property type="term" value="F:DNA binding"/>
    <property type="evidence" value="ECO:0007669"/>
    <property type="project" value="InterPro"/>
</dbReference>
<evidence type="ECO:0000256" key="1">
    <source>
        <dbReference type="ARBA" id="ARBA00023172"/>
    </source>
</evidence>
<feature type="compositionally biased region" description="Polar residues" evidence="2">
    <location>
        <begin position="48"/>
        <end position="58"/>
    </location>
</feature>
<reference evidence="3" key="1">
    <citation type="submission" date="2020-11" db="EMBL/GenBank/DDBJ databases">
        <authorList>
            <consortium name="DOE Joint Genome Institute"/>
            <person name="Ahrendt S."/>
            <person name="Riley R."/>
            <person name="Andreopoulos W."/>
            <person name="Labutti K."/>
            <person name="Pangilinan J."/>
            <person name="Ruiz-Duenas F.J."/>
            <person name="Barrasa J.M."/>
            <person name="Sanchez-Garcia M."/>
            <person name="Camarero S."/>
            <person name="Miyauchi S."/>
            <person name="Serrano A."/>
            <person name="Linde D."/>
            <person name="Babiker R."/>
            <person name="Drula E."/>
            <person name="Ayuso-Fernandez I."/>
            <person name="Pacheco R."/>
            <person name="Padilla G."/>
            <person name="Ferreira P."/>
            <person name="Barriuso J."/>
            <person name="Kellner H."/>
            <person name="Castanera R."/>
            <person name="Alfaro M."/>
            <person name="Ramirez L."/>
            <person name="Pisabarro A.G."/>
            <person name="Kuo A."/>
            <person name="Tritt A."/>
            <person name="Lipzen A."/>
            <person name="He G."/>
            <person name="Yan M."/>
            <person name="Ng V."/>
            <person name="Cullen D."/>
            <person name="Martin F."/>
            <person name="Rosso M.-N."/>
            <person name="Henrissat B."/>
            <person name="Hibbett D."/>
            <person name="Martinez A.T."/>
            <person name="Grigoriev I.V."/>
        </authorList>
    </citation>
    <scope>NUCLEOTIDE SEQUENCE</scope>
    <source>
        <strain evidence="3">CIRM-BRFM 674</strain>
    </source>
</reference>
<keyword evidence="4" id="KW-1185">Reference proteome</keyword>
<protein>
    <submittedName>
        <fullName evidence="3">Uncharacterized protein</fullName>
    </submittedName>
</protein>